<sequence length="283" mass="31409">MELHTNKLAQFTIQNCPAIEELYIGKNQLERLELSDQKELSTLDCSENGLVSLQLGDCPALSSLWCHRNRLSTLDLSAFPELSELMAYANRLTSLDLAHNSKLKTLNVADNQLQELDFTATPLLMTVVCHTNAIKGEKMTATMQSLPQREANAMGKITIVDTKANNEENICLVSDVTIAKNKNWTCYDFRGSVNNTVEYEGDTTAIDKVLASNPSVVIYPNPATDFVYIRTSDAAVWTLYSITGELQLTGSGTIVDLRSLSQGDYLLVIEHNGLRESLPLFKR</sequence>
<protein>
    <submittedName>
        <fullName evidence="3">Immunoreactive 47 kDa antigen</fullName>
    </submittedName>
</protein>
<accession>F4KLS4</accession>
<dbReference type="InterPro" id="IPR032675">
    <property type="entry name" value="LRR_dom_sf"/>
</dbReference>
<evidence type="ECO:0000256" key="2">
    <source>
        <dbReference type="ARBA" id="ARBA00022737"/>
    </source>
</evidence>
<keyword evidence="4" id="KW-1185">Reference proteome</keyword>
<dbReference type="NCBIfam" id="TIGR04183">
    <property type="entry name" value="Por_Secre_tail"/>
    <property type="match status" value="1"/>
</dbReference>
<dbReference type="InterPro" id="IPR052574">
    <property type="entry name" value="CDIRP"/>
</dbReference>
<organism evidence="3 4">
    <name type="scientific">Porphyromonas asaccharolytica (strain ATCC 25260 / DSM 20707 / BCRC 10618 / CCUG 7834 / JCM 6326 / LMG 13178 / VPI 4198 / B440)</name>
    <name type="common">Bacteroides asaccharolyticus</name>
    <dbReference type="NCBI Taxonomy" id="879243"/>
    <lineage>
        <taxon>Bacteria</taxon>
        <taxon>Pseudomonadati</taxon>
        <taxon>Bacteroidota</taxon>
        <taxon>Bacteroidia</taxon>
        <taxon>Bacteroidales</taxon>
        <taxon>Porphyromonadaceae</taxon>
        <taxon>Porphyromonas</taxon>
    </lineage>
</organism>
<evidence type="ECO:0000313" key="4">
    <source>
        <dbReference type="Proteomes" id="UP000006545"/>
    </source>
</evidence>
<keyword evidence="1" id="KW-0433">Leucine-rich repeat</keyword>
<dbReference type="Gene3D" id="3.80.10.10">
    <property type="entry name" value="Ribonuclease Inhibitor"/>
    <property type="match status" value="1"/>
</dbReference>
<reference evidence="4" key="1">
    <citation type="submission" date="2011-04" db="EMBL/GenBank/DDBJ databases">
        <title>The complete genome of Porphyromonas asaccharolytica DSM 20707.</title>
        <authorList>
            <person name="Lucas S."/>
            <person name="Han J."/>
            <person name="Lapidus A."/>
            <person name="Bruce D."/>
            <person name="Goodwin L."/>
            <person name="Pitluck S."/>
            <person name="Peters L."/>
            <person name="Kyrpides N."/>
            <person name="Mavromatis K."/>
            <person name="Ivanova N."/>
            <person name="Ovchinnikova G."/>
            <person name="Pagani I."/>
            <person name="Lu M."/>
            <person name="Detter J.C."/>
            <person name="Tapia R."/>
            <person name="Han C."/>
            <person name="Land M."/>
            <person name="Hauser L."/>
            <person name="Markowitz V."/>
            <person name="Cheng J.-F."/>
            <person name="Hugenholtz P."/>
            <person name="Woyke T."/>
            <person name="Wu D."/>
            <person name="Gronow S."/>
            <person name="Wellnitz S."/>
            <person name="Brambilla E."/>
            <person name="Klenk H.-P."/>
            <person name="Eisen J.A."/>
        </authorList>
    </citation>
    <scope>NUCLEOTIDE SEQUENCE [LARGE SCALE GENOMIC DNA]</scope>
    <source>
        <strain evidence="4">ATCC 25260 / DSM 20707 / VPI 4198</strain>
    </source>
</reference>
<dbReference type="SUPFAM" id="SSF52058">
    <property type="entry name" value="L domain-like"/>
    <property type="match status" value="1"/>
</dbReference>
<name>F4KLS4_PORAD</name>
<dbReference type="InterPro" id="IPR026444">
    <property type="entry name" value="Secre_tail"/>
</dbReference>
<dbReference type="PANTHER" id="PTHR47566:SF1">
    <property type="entry name" value="PROTEIN NUD1"/>
    <property type="match status" value="1"/>
</dbReference>
<keyword evidence="2" id="KW-0677">Repeat</keyword>
<evidence type="ECO:0000313" key="3">
    <source>
        <dbReference type="EMBL" id="AEE13159.1"/>
    </source>
</evidence>
<dbReference type="Proteomes" id="UP000006545">
    <property type="component" value="Chromosome"/>
</dbReference>
<dbReference type="EMBL" id="CP002689">
    <property type="protein sequence ID" value="AEE13159.1"/>
    <property type="molecule type" value="Genomic_DNA"/>
</dbReference>
<dbReference type="STRING" id="879243.Poras_1219"/>
<dbReference type="HOGENOM" id="CLU_983020_0_0_10"/>
<evidence type="ECO:0000256" key="1">
    <source>
        <dbReference type="ARBA" id="ARBA00022614"/>
    </source>
</evidence>
<dbReference type="eggNOG" id="COG4886">
    <property type="taxonomic scope" value="Bacteria"/>
</dbReference>
<dbReference type="GO" id="GO:0035591">
    <property type="term" value="F:signaling adaptor activity"/>
    <property type="evidence" value="ECO:0007669"/>
    <property type="project" value="TreeGrafter"/>
</dbReference>
<proteinExistence type="predicted"/>
<gene>
    <name evidence="3" type="ordered locus">Poras_1219</name>
</gene>
<dbReference type="PANTHER" id="PTHR47566">
    <property type="match status" value="1"/>
</dbReference>
<dbReference type="OrthoDB" id="1013167at2"/>
<dbReference type="KEGG" id="pah:Poras_1219"/>
<dbReference type="RefSeq" id="WP_013760582.1">
    <property type="nucleotide sequence ID" value="NC_015501.1"/>
</dbReference>
<dbReference type="AlphaFoldDB" id="F4KLS4"/>